<keyword evidence="2" id="KW-1133">Transmembrane helix</keyword>
<protein>
    <submittedName>
        <fullName evidence="5">Uncharacterized protein</fullName>
    </submittedName>
</protein>
<evidence type="ECO:0000313" key="5">
    <source>
        <dbReference type="WBParaSite" id="PgR113_g004_t01"/>
    </source>
</evidence>
<feature type="signal peptide" evidence="3">
    <location>
        <begin position="1"/>
        <end position="26"/>
    </location>
</feature>
<evidence type="ECO:0000256" key="1">
    <source>
        <dbReference type="SAM" id="MobiDB-lite"/>
    </source>
</evidence>
<feature type="region of interest" description="Disordered" evidence="1">
    <location>
        <begin position="97"/>
        <end position="130"/>
    </location>
</feature>
<accession>A0A915CA81</accession>
<evidence type="ECO:0000256" key="3">
    <source>
        <dbReference type="SAM" id="SignalP"/>
    </source>
</evidence>
<feature type="compositionally biased region" description="Polar residues" evidence="1">
    <location>
        <begin position="113"/>
        <end position="126"/>
    </location>
</feature>
<dbReference type="Proteomes" id="UP000887569">
    <property type="component" value="Unplaced"/>
</dbReference>
<name>A0A915CA81_PARUN</name>
<dbReference type="WBParaSite" id="PgR113_g004_t01">
    <property type="protein sequence ID" value="PgR113_g004_t01"/>
    <property type="gene ID" value="PgR113_g004"/>
</dbReference>
<evidence type="ECO:0000256" key="2">
    <source>
        <dbReference type="SAM" id="Phobius"/>
    </source>
</evidence>
<proteinExistence type="predicted"/>
<keyword evidence="4" id="KW-1185">Reference proteome</keyword>
<feature type="chain" id="PRO_5037087923" evidence="3">
    <location>
        <begin position="27"/>
        <end position="197"/>
    </location>
</feature>
<feature type="compositionally biased region" description="Basic and acidic residues" evidence="1">
    <location>
        <begin position="100"/>
        <end position="112"/>
    </location>
</feature>
<keyword evidence="2" id="KW-0812">Transmembrane</keyword>
<keyword evidence="3" id="KW-0732">Signal</keyword>
<sequence>KTFVVKQPNIFVWCRWCVLDLTTCRGQCIDQEDFTESRVARLPEMYPTIEGCRWPRDVARNNATKFENDSAGLNKIASNTNPQEVIALSAESVADSLEPSTKDTDEKKENAHNTHVLTSNESQAVGDQSKREKEAIVGGLVRVIGQMMNRRQLIMSIISTIFGLYCIYLSEYRDLDDLKYTNIHVNASTLMSIMLVY</sequence>
<keyword evidence="2" id="KW-0472">Membrane</keyword>
<reference evidence="5" key="1">
    <citation type="submission" date="2022-11" db="UniProtKB">
        <authorList>
            <consortium name="WormBaseParasite"/>
        </authorList>
    </citation>
    <scope>IDENTIFICATION</scope>
</reference>
<feature type="transmembrane region" description="Helical" evidence="2">
    <location>
        <begin position="152"/>
        <end position="170"/>
    </location>
</feature>
<evidence type="ECO:0000313" key="4">
    <source>
        <dbReference type="Proteomes" id="UP000887569"/>
    </source>
</evidence>
<dbReference type="AlphaFoldDB" id="A0A915CA81"/>
<organism evidence="4 5">
    <name type="scientific">Parascaris univalens</name>
    <name type="common">Nematode worm</name>
    <dbReference type="NCBI Taxonomy" id="6257"/>
    <lineage>
        <taxon>Eukaryota</taxon>
        <taxon>Metazoa</taxon>
        <taxon>Ecdysozoa</taxon>
        <taxon>Nematoda</taxon>
        <taxon>Chromadorea</taxon>
        <taxon>Rhabditida</taxon>
        <taxon>Spirurina</taxon>
        <taxon>Ascaridomorpha</taxon>
        <taxon>Ascaridoidea</taxon>
        <taxon>Ascarididae</taxon>
        <taxon>Parascaris</taxon>
    </lineage>
</organism>